<dbReference type="Proteomes" id="UP001158986">
    <property type="component" value="Unassembled WGS sequence"/>
</dbReference>
<dbReference type="Proteomes" id="UP001160483">
    <property type="component" value="Unassembled WGS sequence"/>
</dbReference>
<proteinExistence type="predicted"/>
<evidence type="ECO:0000256" key="1">
    <source>
        <dbReference type="SAM" id="MobiDB-lite"/>
    </source>
</evidence>
<evidence type="ECO:0000313" key="4">
    <source>
        <dbReference type="Proteomes" id="UP001158986"/>
    </source>
</evidence>
<gene>
    <name evidence="3" type="ORF">PBS001_LOCUS6817</name>
    <name evidence="2" type="ORF">PBS003_LOCUS8085</name>
</gene>
<comment type="caution">
    <text evidence="2">The sequence shown here is derived from an EMBL/GenBank/DDBJ whole genome shotgun (WGS) entry which is preliminary data.</text>
</comment>
<keyword evidence="4" id="KW-1185">Reference proteome</keyword>
<accession>A0AAU9LA42</accession>
<organism evidence="2 5">
    <name type="scientific">Peronospora belbahrii</name>
    <dbReference type="NCBI Taxonomy" id="622444"/>
    <lineage>
        <taxon>Eukaryota</taxon>
        <taxon>Sar</taxon>
        <taxon>Stramenopiles</taxon>
        <taxon>Oomycota</taxon>
        <taxon>Peronosporomycetes</taxon>
        <taxon>Peronosporales</taxon>
        <taxon>Peronosporaceae</taxon>
        <taxon>Peronospora</taxon>
    </lineage>
</organism>
<feature type="region of interest" description="Disordered" evidence="1">
    <location>
        <begin position="39"/>
        <end position="99"/>
    </location>
</feature>
<dbReference type="EMBL" id="CAKLCB010000349">
    <property type="protein sequence ID" value="CAH0520332.1"/>
    <property type="molecule type" value="Genomic_DNA"/>
</dbReference>
<reference evidence="2 4" key="1">
    <citation type="submission" date="2021-11" db="EMBL/GenBank/DDBJ databases">
        <authorList>
            <person name="Islam A."/>
            <person name="Islam S."/>
            <person name="Flora M.S."/>
            <person name="Rahman M."/>
            <person name="Ziaur R.M."/>
            <person name="Epstein J.H."/>
            <person name="Hassan M."/>
            <person name="Klassen M."/>
            <person name="Woodard K."/>
            <person name="Webb A."/>
            <person name="Webby R.J."/>
            <person name="El Zowalaty M.E."/>
        </authorList>
    </citation>
    <scope>NUCLEOTIDE SEQUENCE</scope>
    <source>
        <strain evidence="3">Pbs1</strain>
        <strain evidence="2">Pbs3</strain>
    </source>
</reference>
<feature type="region of interest" description="Disordered" evidence="1">
    <location>
        <begin position="1"/>
        <end position="20"/>
    </location>
</feature>
<evidence type="ECO:0000313" key="2">
    <source>
        <dbReference type="EMBL" id="CAH0481479.1"/>
    </source>
</evidence>
<name>A0AAU9LA42_9STRA</name>
<dbReference type="EMBL" id="CAKKTJ010000329">
    <property type="protein sequence ID" value="CAH0481479.1"/>
    <property type="molecule type" value="Genomic_DNA"/>
</dbReference>
<evidence type="ECO:0000313" key="3">
    <source>
        <dbReference type="EMBL" id="CAH0520332.1"/>
    </source>
</evidence>
<feature type="compositionally biased region" description="Polar residues" evidence="1">
    <location>
        <begin position="59"/>
        <end position="68"/>
    </location>
</feature>
<sequence>MSTAEGSEMHSNDHLPHGTLGEYDQVTYILATQAEQATYTRGGPDEPMLHADQGGGHPSYTSRGQNDVTMPDLHAFPDQALDGKGGPGVTPNPTASRSYASAVLEASKSADRNCVLIRTATCERKEKADNMTR</sequence>
<protein>
    <submittedName>
        <fullName evidence="2">Uncharacterized protein</fullName>
    </submittedName>
</protein>
<evidence type="ECO:0000313" key="5">
    <source>
        <dbReference type="Proteomes" id="UP001160483"/>
    </source>
</evidence>
<dbReference type="AlphaFoldDB" id="A0AAU9LA42"/>
<feature type="compositionally biased region" description="Basic and acidic residues" evidence="1">
    <location>
        <begin position="7"/>
        <end position="16"/>
    </location>
</feature>